<protein>
    <submittedName>
        <fullName evidence="2">Excisionase family DNA binding protein</fullName>
    </submittedName>
</protein>
<dbReference type="InterPro" id="IPR009061">
    <property type="entry name" value="DNA-bd_dom_put_sf"/>
</dbReference>
<evidence type="ECO:0000259" key="1">
    <source>
        <dbReference type="Pfam" id="PF12728"/>
    </source>
</evidence>
<dbReference type="SUPFAM" id="SSF46955">
    <property type="entry name" value="Putative DNA-binding domain"/>
    <property type="match status" value="1"/>
</dbReference>
<dbReference type="InterPro" id="IPR041657">
    <property type="entry name" value="HTH_17"/>
</dbReference>
<gene>
    <name evidence="2" type="ORF">JOF56_004164</name>
</gene>
<dbReference type="EMBL" id="JAGINW010000001">
    <property type="protein sequence ID" value="MBP2323779.1"/>
    <property type="molecule type" value="Genomic_DNA"/>
</dbReference>
<proteinExistence type="predicted"/>
<reference evidence="2 3" key="1">
    <citation type="submission" date="2021-03" db="EMBL/GenBank/DDBJ databases">
        <title>Sequencing the genomes of 1000 actinobacteria strains.</title>
        <authorList>
            <person name="Klenk H.-P."/>
        </authorList>
    </citation>
    <scope>NUCLEOTIDE SEQUENCE [LARGE SCALE GENOMIC DNA]</scope>
    <source>
        <strain evidence="2 3">DSM 46670</strain>
    </source>
</reference>
<dbReference type="RefSeq" id="WP_209640677.1">
    <property type="nucleotide sequence ID" value="NZ_JAGINW010000001.1"/>
</dbReference>
<name>A0ABS4THA8_9PSEU</name>
<feature type="domain" description="Helix-turn-helix" evidence="1">
    <location>
        <begin position="11"/>
        <end position="60"/>
    </location>
</feature>
<dbReference type="NCBIfam" id="TIGR01764">
    <property type="entry name" value="excise"/>
    <property type="match status" value="1"/>
</dbReference>
<dbReference type="Proteomes" id="UP001519332">
    <property type="component" value="Unassembled WGS sequence"/>
</dbReference>
<evidence type="ECO:0000313" key="2">
    <source>
        <dbReference type="EMBL" id="MBP2323779.1"/>
    </source>
</evidence>
<sequence length="70" mass="7727">MADDKTIPASLLKISEAARYLNLSEVSVRRAIREGTLPYLRFGRAIRLALTDLDDFAAAHRIAAQGGDQR</sequence>
<organism evidence="2 3">
    <name type="scientific">Kibdelosporangium banguiense</name>
    <dbReference type="NCBI Taxonomy" id="1365924"/>
    <lineage>
        <taxon>Bacteria</taxon>
        <taxon>Bacillati</taxon>
        <taxon>Actinomycetota</taxon>
        <taxon>Actinomycetes</taxon>
        <taxon>Pseudonocardiales</taxon>
        <taxon>Pseudonocardiaceae</taxon>
        <taxon>Kibdelosporangium</taxon>
    </lineage>
</organism>
<comment type="caution">
    <text evidence="2">The sequence shown here is derived from an EMBL/GenBank/DDBJ whole genome shotgun (WGS) entry which is preliminary data.</text>
</comment>
<evidence type="ECO:0000313" key="3">
    <source>
        <dbReference type="Proteomes" id="UP001519332"/>
    </source>
</evidence>
<keyword evidence="3" id="KW-1185">Reference proteome</keyword>
<accession>A0ABS4THA8</accession>
<dbReference type="Pfam" id="PF12728">
    <property type="entry name" value="HTH_17"/>
    <property type="match status" value="1"/>
</dbReference>
<dbReference type="InterPro" id="IPR010093">
    <property type="entry name" value="SinI_DNA-bd"/>
</dbReference>